<organism evidence="1">
    <name type="scientific">Zea mays</name>
    <name type="common">Maize</name>
    <dbReference type="NCBI Taxonomy" id="4577"/>
    <lineage>
        <taxon>Eukaryota</taxon>
        <taxon>Viridiplantae</taxon>
        <taxon>Streptophyta</taxon>
        <taxon>Embryophyta</taxon>
        <taxon>Tracheophyta</taxon>
        <taxon>Spermatophyta</taxon>
        <taxon>Magnoliopsida</taxon>
        <taxon>Liliopsida</taxon>
        <taxon>Poales</taxon>
        <taxon>Poaceae</taxon>
        <taxon>PACMAD clade</taxon>
        <taxon>Panicoideae</taxon>
        <taxon>Andropogonodae</taxon>
        <taxon>Andropogoneae</taxon>
        <taxon>Tripsacinae</taxon>
        <taxon>Zea</taxon>
    </lineage>
</organism>
<evidence type="ECO:0000313" key="1">
    <source>
        <dbReference type="EMBL" id="ACN31223.1"/>
    </source>
</evidence>
<reference evidence="1" key="2">
    <citation type="submission" date="2012-06" db="EMBL/GenBank/DDBJ databases">
        <authorList>
            <person name="Yu Y."/>
            <person name="Currie J."/>
            <person name="Lomeli R."/>
            <person name="Angelova A."/>
            <person name="Collura K."/>
            <person name="Wissotski M."/>
            <person name="Campos D."/>
            <person name="Kudrna D."/>
            <person name="Golser W."/>
            <person name="Ashely E."/>
            <person name="Descour A."/>
            <person name="Fernandes J."/>
            <person name="Soderlund C."/>
            <person name="Walbot V."/>
        </authorList>
    </citation>
    <scope>NUCLEOTIDE SEQUENCE</scope>
    <source>
        <strain evidence="1">B73</strain>
    </source>
</reference>
<dbReference type="EMBL" id="BT065347">
    <property type="protein sequence ID" value="ACN31223.1"/>
    <property type="molecule type" value="mRNA"/>
</dbReference>
<accession>C0PAM8</accession>
<protein>
    <submittedName>
        <fullName evidence="1">Uncharacterized protein</fullName>
    </submittedName>
</protein>
<dbReference type="AlphaFoldDB" id="C0PAM8"/>
<name>C0PAM8_MAIZE</name>
<sequence>MQAINQPKLLHQTMQNINKRISTANGTAGTRGFIRNTVCAMLPVPHPWMDASPRIQQLAGWYSTDTTSSASGVGGEPVGRVGERAVGPALVDLLRLSAVPGGAERDVQRVEVVRPRVRHPRVRRLLLVPLHVLVPSVEERVLEPGVELGGPLRHGRVGRANLAQVVRGAAGADDEGAFLPQGRQRLAEVVVVRAVAVGLHRELAHGDVGVRVHEHQRHPGAVVEPAAVVLLHGAEPGLLQEIYGPQGQVRSARSRVLELVHGLGKAIEVVDGVVAAADDVDRRRGRLPVSRDDEDGARGLVARDLRRHPRLEEVPRRDIVVDGERGRAVR</sequence>
<reference evidence="1" key="1">
    <citation type="journal article" date="2009" name="PLoS Genet.">
        <title>Sequencing, mapping, and analysis of 27,455 maize full-length cDNAs.</title>
        <authorList>
            <person name="Soderlund C."/>
            <person name="Descour A."/>
            <person name="Kudrna D."/>
            <person name="Bomhoff M."/>
            <person name="Boyd L."/>
            <person name="Currie J."/>
            <person name="Angelova A."/>
            <person name="Collura K."/>
            <person name="Wissotski M."/>
            <person name="Ashley E."/>
            <person name="Morrow D."/>
            <person name="Fernandes J."/>
            <person name="Walbot V."/>
            <person name="Yu Y."/>
        </authorList>
    </citation>
    <scope>NUCLEOTIDE SEQUENCE</scope>
    <source>
        <strain evidence="1">B73</strain>
    </source>
</reference>
<proteinExistence type="evidence at transcript level"/>